<keyword evidence="4 11" id="KW-0378">Hydrolase</keyword>
<dbReference type="InterPro" id="IPR023696">
    <property type="entry name" value="Ureohydrolase_dom_sf"/>
</dbReference>
<feature type="compositionally biased region" description="Basic and acidic residues" evidence="15">
    <location>
        <begin position="424"/>
        <end position="437"/>
    </location>
</feature>
<dbReference type="PANTHER" id="PTHR10625:SF10">
    <property type="entry name" value="HISTONE DEACETYLASE HDAC1"/>
    <property type="match status" value="1"/>
</dbReference>
<dbReference type="GO" id="GO:0031507">
    <property type="term" value="P:heterochromatin formation"/>
    <property type="evidence" value="ECO:0007669"/>
    <property type="project" value="TreeGrafter"/>
</dbReference>
<evidence type="ECO:0000256" key="5">
    <source>
        <dbReference type="ARBA" id="ARBA00022853"/>
    </source>
</evidence>
<dbReference type="CDD" id="cd09991">
    <property type="entry name" value="HDAC_classI"/>
    <property type="match status" value="1"/>
</dbReference>
<protein>
    <recommendedName>
        <fullName evidence="2 11">Histone deacetylase</fullName>
        <ecNumber evidence="2 11">3.5.1.98</ecNumber>
    </recommendedName>
</protein>
<dbReference type="PIRSF" id="PIRSF037913">
    <property type="entry name" value="His_deacetylse_1"/>
    <property type="match status" value="1"/>
</dbReference>
<evidence type="ECO:0000259" key="16">
    <source>
        <dbReference type="Pfam" id="PF00850"/>
    </source>
</evidence>
<evidence type="ECO:0000313" key="18">
    <source>
        <dbReference type="Proteomes" id="UP000835052"/>
    </source>
</evidence>
<evidence type="ECO:0000256" key="10">
    <source>
        <dbReference type="ARBA" id="ARBA00061569"/>
    </source>
</evidence>
<keyword evidence="8 11" id="KW-0539">Nucleus</keyword>
<accession>A0A8S1GTX4</accession>
<evidence type="ECO:0000256" key="11">
    <source>
        <dbReference type="PIRNR" id="PIRNR037913"/>
    </source>
</evidence>
<evidence type="ECO:0000256" key="1">
    <source>
        <dbReference type="ARBA" id="ARBA00004123"/>
    </source>
</evidence>
<feature type="binding site" evidence="14">
    <location>
        <position position="174"/>
    </location>
    <ligand>
        <name>a divalent metal cation</name>
        <dbReference type="ChEBI" id="CHEBI:60240"/>
    </ligand>
</feature>
<keyword evidence="14" id="KW-0479">Metal-binding</keyword>
<comment type="caution">
    <text evidence="17">The sequence shown here is derived from an EMBL/GenBank/DDBJ whole genome shotgun (WGS) entry which is preliminary data.</text>
</comment>
<reference evidence="17" key="1">
    <citation type="submission" date="2020-10" db="EMBL/GenBank/DDBJ databases">
        <authorList>
            <person name="Kikuchi T."/>
        </authorList>
    </citation>
    <scope>NUCLEOTIDE SEQUENCE</scope>
    <source>
        <strain evidence="17">NKZ352</strain>
    </source>
</reference>
<feature type="active site" description="Proton acceptor" evidence="12">
    <location>
        <position position="139"/>
    </location>
</feature>
<dbReference type="InterPro" id="IPR023801">
    <property type="entry name" value="His_deacetylse_dom"/>
</dbReference>
<feature type="binding site" evidence="13">
    <location>
        <position position="301"/>
    </location>
    <ligand>
        <name>substrate</name>
    </ligand>
</feature>
<keyword evidence="7 11" id="KW-0804">Transcription</keyword>
<dbReference type="AlphaFoldDB" id="A0A8S1GTX4"/>
<feature type="binding site" evidence="13">
    <location>
        <position position="97"/>
    </location>
    <ligand>
        <name>substrate</name>
    </ligand>
</feature>
<feature type="domain" description="Histone deacetylase" evidence="16">
    <location>
        <begin position="26"/>
        <end position="315"/>
    </location>
</feature>
<dbReference type="EMBL" id="CAJGYM010000004">
    <property type="protein sequence ID" value="CAD6186338.1"/>
    <property type="molecule type" value="Genomic_DNA"/>
</dbReference>
<dbReference type="FunFam" id="3.40.800.20:FF:000003">
    <property type="entry name" value="Histone deacetylase"/>
    <property type="match status" value="1"/>
</dbReference>
<name>A0A8S1GTX4_9PELO</name>
<comment type="subcellular location">
    <subcellularLocation>
        <location evidence="1 11">Nucleus</location>
    </subcellularLocation>
</comment>
<dbReference type="Pfam" id="PF00850">
    <property type="entry name" value="Hist_deacetyl"/>
    <property type="match status" value="1"/>
</dbReference>
<dbReference type="SUPFAM" id="SSF52768">
    <property type="entry name" value="Arginase/deacetylase"/>
    <property type="match status" value="1"/>
</dbReference>
<evidence type="ECO:0000256" key="13">
    <source>
        <dbReference type="PIRSR" id="PIRSR037913-2"/>
    </source>
</evidence>
<dbReference type="GO" id="GO:0016581">
    <property type="term" value="C:NuRD complex"/>
    <property type="evidence" value="ECO:0007669"/>
    <property type="project" value="TreeGrafter"/>
</dbReference>
<feature type="binding site" evidence="13">
    <location>
        <position position="147"/>
    </location>
    <ligand>
        <name>substrate</name>
    </ligand>
</feature>
<proteinExistence type="inferred from homology"/>
<dbReference type="GO" id="GO:0140297">
    <property type="term" value="F:DNA-binding transcription factor binding"/>
    <property type="evidence" value="ECO:0007669"/>
    <property type="project" value="UniProtKB-ARBA"/>
</dbReference>
<dbReference type="PRINTS" id="PR01271">
    <property type="entry name" value="HISDACETLASE"/>
</dbReference>
<keyword evidence="6 11" id="KW-0805">Transcription regulation</keyword>
<organism evidence="17 18">
    <name type="scientific">Caenorhabditis auriculariae</name>
    <dbReference type="NCBI Taxonomy" id="2777116"/>
    <lineage>
        <taxon>Eukaryota</taxon>
        <taxon>Metazoa</taxon>
        <taxon>Ecdysozoa</taxon>
        <taxon>Nematoda</taxon>
        <taxon>Chromadorea</taxon>
        <taxon>Rhabditida</taxon>
        <taxon>Rhabditina</taxon>
        <taxon>Rhabditomorpha</taxon>
        <taxon>Rhabditoidea</taxon>
        <taxon>Rhabditidae</taxon>
        <taxon>Peloderinae</taxon>
        <taxon>Caenorhabditis</taxon>
    </lineage>
</organism>
<evidence type="ECO:0000256" key="2">
    <source>
        <dbReference type="ARBA" id="ARBA00012111"/>
    </source>
</evidence>
<evidence type="ECO:0000313" key="17">
    <source>
        <dbReference type="EMBL" id="CAD6186338.1"/>
    </source>
</evidence>
<dbReference type="GO" id="GO:0046872">
    <property type="term" value="F:metal ion binding"/>
    <property type="evidence" value="ECO:0007669"/>
    <property type="project" value="UniProtKB-KW"/>
</dbReference>
<feature type="binding site" evidence="14">
    <location>
        <position position="176"/>
    </location>
    <ligand>
        <name>a divalent metal cation</name>
        <dbReference type="ChEBI" id="CHEBI:60240"/>
    </ligand>
</feature>
<gene>
    <name evidence="17" type="ORF">CAUJ_LOCUS2257</name>
</gene>
<dbReference type="PANTHER" id="PTHR10625">
    <property type="entry name" value="HISTONE DEACETYLASE HDAC1-RELATED"/>
    <property type="match status" value="1"/>
</dbReference>
<evidence type="ECO:0000256" key="4">
    <source>
        <dbReference type="ARBA" id="ARBA00022801"/>
    </source>
</evidence>
<evidence type="ECO:0000256" key="9">
    <source>
        <dbReference type="ARBA" id="ARBA00048287"/>
    </source>
</evidence>
<dbReference type="GO" id="GO:0141221">
    <property type="term" value="F:histone deacetylase activity, hydrolytic mechanism"/>
    <property type="evidence" value="ECO:0007669"/>
    <property type="project" value="UniProtKB-EC"/>
</dbReference>
<dbReference type="Gene3D" id="3.40.800.20">
    <property type="entry name" value="Histone deacetylase domain"/>
    <property type="match status" value="1"/>
</dbReference>
<comment type="similarity">
    <text evidence="10 11">Belongs to the histone deacetylase family. HD Type 1 subfamily.</text>
</comment>
<dbReference type="InterPro" id="IPR000286">
    <property type="entry name" value="HDACs"/>
</dbReference>
<dbReference type="Proteomes" id="UP000835052">
    <property type="component" value="Unassembled WGS sequence"/>
</dbReference>
<dbReference type="GO" id="GO:0005737">
    <property type="term" value="C:cytoplasm"/>
    <property type="evidence" value="ECO:0007669"/>
    <property type="project" value="UniProtKB-ARBA"/>
</dbReference>
<evidence type="ECO:0000256" key="3">
    <source>
        <dbReference type="ARBA" id="ARBA00022491"/>
    </source>
</evidence>
<dbReference type="InterPro" id="IPR037138">
    <property type="entry name" value="His_deacetylse_dom_sf"/>
</dbReference>
<keyword evidence="18" id="KW-1185">Reference proteome</keyword>
<dbReference type="InterPro" id="IPR003084">
    <property type="entry name" value="HDAC_I/II"/>
</dbReference>
<evidence type="ECO:0000256" key="7">
    <source>
        <dbReference type="ARBA" id="ARBA00023163"/>
    </source>
</evidence>
<comment type="catalytic activity">
    <reaction evidence="9 11">
        <text>N(6)-acetyl-L-lysyl-[histone] + H2O = L-lysyl-[histone] + acetate</text>
        <dbReference type="Rhea" id="RHEA:58196"/>
        <dbReference type="Rhea" id="RHEA-COMP:9845"/>
        <dbReference type="Rhea" id="RHEA-COMP:11338"/>
        <dbReference type="ChEBI" id="CHEBI:15377"/>
        <dbReference type="ChEBI" id="CHEBI:29969"/>
        <dbReference type="ChEBI" id="CHEBI:30089"/>
        <dbReference type="ChEBI" id="CHEBI:61930"/>
        <dbReference type="EC" id="3.5.1.98"/>
    </reaction>
</comment>
<sequence>MQSHSKKRVSYYYDGDVGNYYYGQGHPMKPQRIRMAHNLLLNYGLYRKMEVFRPRPATFEEMTRYHSDEYINFLKNVCPEKMHEQKVPLNKFNLGEDCPVFDGVYEFCQLSCGGSLAAASRLNRNDSDICINWMGGLHHAKKAEASGFCYSNDIVLAILELLKIHPRVLYIDIDIHHGDGVEEAFYTTDRVMTVSFHKYGEYFPGTGDSKDIGADKGMYYALNFPLRDGIDDDAYEKIFKPVISRVMEHFRPSAVVLQCGADSLTGDRLGCFNLTLKGHGQCVEFLKSFNVPLMLVGGGGYTIRNVSRCWCYETAVAVDEEIPNDLPFNDYFEYFGPDYKLHIMPSNMPNMNTREYLESTMSSLFEYMRNLPFAPSVQMQPLQKEHDVVRFYDKSLVEDHIDPDVRESTSQIDQAVEHVAEFYDEKEPTKRLDEAPVKRTASSPPLEMESAKKTKVLSTEEPNGDQVVLMETETVTRTLIVSEPNNEDLGGDESSDKS</sequence>
<keyword evidence="5 11" id="KW-0156">Chromatin regulator</keyword>
<feature type="region of interest" description="Disordered" evidence="15">
    <location>
        <begin position="424"/>
        <end position="466"/>
    </location>
</feature>
<evidence type="ECO:0000256" key="14">
    <source>
        <dbReference type="PIRSR" id="PIRSR037913-3"/>
    </source>
</evidence>
<dbReference type="EC" id="3.5.1.98" evidence="2 11"/>
<feature type="binding site" evidence="14">
    <location>
        <position position="262"/>
    </location>
    <ligand>
        <name>a divalent metal cation</name>
        <dbReference type="ChEBI" id="CHEBI:60240"/>
    </ligand>
</feature>
<dbReference type="OrthoDB" id="1918432at2759"/>
<keyword evidence="3" id="KW-0678">Repressor</keyword>
<evidence type="ECO:0000256" key="15">
    <source>
        <dbReference type="SAM" id="MobiDB-lite"/>
    </source>
</evidence>
<evidence type="ECO:0000256" key="8">
    <source>
        <dbReference type="ARBA" id="ARBA00023242"/>
    </source>
</evidence>
<evidence type="ECO:0000256" key="12">
    <source>
        <dbReference type="PIRSR" id="PIRSR037913-1"/>
    </source>
</evidence>
<evidence type="ECO:0000256" key="6">
    <source>
        <dbReference type="ARBA" id="ARBA00023015"/>
    </source>
</evidence>
<dbReference type="PRINTS" id="PR01270">
    <property type="entry name" value="HDASUPER"/>
</dbReference>